<dbReference type="EMBL" id="JAOYFB010000005">
    <property type="protein sequence ID" value="KAK4016368.1"/>
    <property type="molecule type" value="Genomic_DNA"/>
</dbReference>
<feature type="domain" description="C3H1-type" evidence="5">
    <location>
        <begin position="51"/>
        <end position="79"/>
    </location>
</feature>
<evidence type="ECO:0000256" key="1">
    <source>
        <dbReference type="ARBA" id="ARBA00022723"/>
    </source>
</evidence>
<evidence type="ECO:0000256" key="2">
    <source>
        <dbReference type="ARBA" id="ARBA00022771"/>
    </source>
</evidence>
<sequence>MGRRYYCDYCDVSFPDSKEGRRKHNDGLVHQKMKDAHFRQFADSRTRLAQELQKTPCRRFLQGIPCMFGDDCRFSHLWPYEVEQLRYSAQMEEMASVKLPSQLLKNEQPIEDFVKRIETLVKEKEVEATKSNSQAWSQFETTENVSHYIQNIYF</sequence>
<reference evidence="6 7" key="1">
    <citation type="journal article" date="2023" name="Nucleic Acids Res.">
        <title>The hologenome of Daphnia magna reveals possible DNA methylation and microbiome-mediated evolution of the host genome.</title>
        <authorList>
            <person name="Chaturvedi A."/>
            <person name="Li X."/>
            <person name="Dhandapani V."/>
            <person name="Marshall H."/>
            <person name="Kissane S."/>
            <person name="Cuenca-Cambronero M."/>
            <person name="Asole G."/>
            <person name="Calvet F."/>
            <person name="Ruiz-Romero M."/>
            <person name="Marangio P."/>
            <person name="Guigo R."/>
            <person name="Rago D."/>
            <person name="Mirbahai L."/>
            <person name="Eastwood N."/>
            <person name="Colbourne J.K."/>
            <person name="Zhou J."/>
            <person name="Mallon E."/>
            <person name="Orsini L."/>
        </authorList>
    </citation>
    <scope>NUCLEOTIDE SEQUENCE [LARGE SCALE GENOMIC DNA]</scope>
    <source>
        <strain evidence="6">LRV0_1</strain>
    </source>
</reference>
<organism evidence="6 7">
    <name type="scientific">Daphnia magna</name>
    <dbReference type="NCBI Taxonomy" id="35525"/>
    <lineage>
        <taxon>Eukaryota</taxon>
        <taxon>Metazoa</taxon>
        <taxon>Ecdysozoa</taxon>
        <taxon>Arthropoda</taxon>
        <taxon>Crustacea</taxon>
        <taxon>Branchiopoda</taxon>
        <taxon>Diplostraca</taxon>
        <taxon>Cladocera</taxon>
        <taxon>Anomopoda</taxon>
        <taxon>Daphniidae</taxon>
        <taxon>Daphnia</taxon>
    </lineage>
</organism>
<dbReference type="Proteomes" id="UP001234178">
    <property type="component" value="Unassembled WGS sequence"/>
</dbReference>
<feature type="zinc finger region" description="C3H1-type" evidence="4">
    <location>
        <begin position="51"/>
        <end position="79"/>
    </location>
</feature>
<dbReference type="InterPro" id="IPR036236">
    <property type="entry name" value="Znf_C2H2_sf"/>
</dbReference>
<keyword evidence="7" id="KW-1185">Reference proteome</keyword>
<dbReference type="PROSITE" id="PS50103">
    <property type="entry name" value="ZF_C3H1"/>
    <property type="match status" value="1"/>
</dbReference>
<dbReference type="InterPro" id="IPR013085">
    <property type="entry name" value="U1-CZ_Znf_C2H2"/>
</dbReference>
<dbReference type="SMART" id="SM00356">
    <property type="entry name" value="ZnF_C3H1"/>
    <property type="match status" value="1"/>
</dbReference>
<dbReference type="InterPro" id="IPR000571">
    <property type="entry name" value="Znf_CCCH"/>
</dbReference>
<keyword evidence="3 4" id="KW-0862">Zinc</keyword>
<evidence type="ECO:0000313" key="6">
    <source>
        <dbReference type="EMBL" id="KAK4016368.1"/>
    </source>
</evidence>
<dbReference type="Pfam" id="PF06220">
    <property type="entry name" value="zf-U1"/>
    <property type="match status" value="1"/>
</dbReference>
<keyword evidence="1 4" id="KW-0479">Metal-binding</keyword>
<comment type="caution">
    <text evidence="6">The sequence shown here is derived from an EMBL/GenBank/DDBJ whole genome shotgun (WGS) entry which is preliminary data.</text>
</comment>
<dbReference type="Gene3D" id="3.30.160.60">
    <property type="entry name" value="Classic Zinc Finger"/>
    <property type="match status" value="1"/>
</dbReference>
<dbReference type="PANTHER" id="PTHR16465:SF0">
    <property type="entry name" value="ZINC FINGER MATRIN-TYPE PROTEIN 5"/>
    <property type="match status" value="1"/>
</dbReference>
<protein>
    <recommendedName>
        <fullName evidence="5">C3H1-type domain-containing protein</fullName>
    </recommendedName>
</protein>
<name>A0ABQ9ZTX2_9CRUS</name>
<dbReference type="PANTHER" id="PTHR16465">
    <property type="entry name" value="NUCLEASE-RELATED"/>
    <property type="match status" value="1"/>
</dbReference>
<evidence type="ECO:0000256" key="3">
    <source>
        <dbReference type="ARBA" id="ARBA00022833"/>
    </source>
</evidence>
<proteinExistence type="predicted"/>
<keyword evidence="2 4" id="KW-0863">Zinc-finger</keyword>
<evidence type="ECO:0000256" key="4">
    <source>
        <dbReference type="PROSITE-ProRule" id="PRU00723"/>
    </source>
</evidence>
<dbReference type="SUPFAM" id="SSF90229">
    <property type="entry name" value="CCCH zinc finger"/>
    <property type="match status" value="1"/>
</dbReference>
<dbReference type="InterPro" id="IPR036855">
    <property type="entry name" value="Znf_CCCH_sf"/>
</dbReference>
<evidence type="ECO:0000313" key="7">
    <source>
        <dbReference type="Proteomes" id="UP001234178"/>
    </source>
</evidence>
<dbReference type="InterPro" id="IPR041367">
    <property type="entry name" value="Znf-CCCH_4"/>
</dbReference>
<gene>
    <name evidence="6" type="ORF">OUZ56_031322</name>
</gene>
<dbReference type="SUPFAM" id="SSF57667">
    <property type="entry name" value="beta-beta-alpha zinc fingers"/>
    <property type="match status" value="1"/>
</dbReference>
<evidence type="ECO:0000259" key="5">
    <source>
        <dbReference type="PROSITE" id="PS50103"/>
    </source>
</evidence>
<accession>A0ABQ9ZTX2</accession>
<dbReference type="Pfam" id="PF18044">
    <property type="entry name" value="zf-CCCH_4"/>
    <property type="match status" value="1"/>
</dbReference>